<dbReference type="Proteomes" id="UP001177670">
    <property type="component" value="Unassembled WGS sequence"/>
</dbReference>
<name>A0AA40FWT8_9HYME</name>
<feature type="compositionally biased region" description="Basic and acidic residues" evidence="1">
    <location>
        <begin position="41"/>
        <end position="59"/>
    </location>
</feature>
<gene>
    <name evidence="2" type="ORF">K0M31_005102</name>
</gene>
<evidence type="ECO:0000313" key="3">
    <source>
        <dbReference type="Proteomes" id="UP001177670"/>
    </source>
</evidence>
<comment type="caution">
    <text evidence="2">The sequence shown here is derived from an EMBL/GenBank/DDBJ whole genome shotgun (WGS) entry which is preliminary data.</text>
</comment>
<protein>
    <submittedName>
        <fullName evidence="2">Uncharacterized protein</fullName>
    </submittedName>
</protein>
<keyword evidence="3" id="KW-1185">Reference proteome</keyword>
<evidence type="ECO:0000256" key="1">
    <source>
        <dbReference type="SAM" id="MobiDB-lite"/>
    </source>
</evidence>
<accession>A0AA40FWT8</accession>
<reference evidence="2" key="1">
    <citation type="submission" date="2021-10" db="EMBL/GenBank/DDBJ databases">
        <title>Melipona bicolor Genome sequencing and assembly.</title>
        <authorList>
            <person name="Araujo N.S."/>
            <person name="Arias M.C."/>
        </authorList>
    </citation>
    <scope>NUCLEOTIDE SEQUENCE</scope>
    <source>
        <strain evidence="2">USP_2M_L1-L4_2017</strain>
        <tissue evidence="2">Whole body</tissue>
    </source>
</reference>
<dbReference type="AlphaFoldDB" id="A0AA40FWT8"/>
<feature type="region of interest" description="Disordered" evidence="1">
    <location>
        <begin position="41"/>
        <end position="72"/>
    </location>
</feature>
<organism evidence="2 3">
    <name type="scientific">Melipona bicolor</name>
    <dbReference type="NCBI Taxonomy" id="60889"/>
    <lineage>
        <taxon>Eukaryota</taxon>
        <taxon>Metazoa</taxon>
        <taxon>Ecdysozoa</taxon>
        <taxon>Arthropoda</taxon>
        <taxon>Hexapoda</taxon>
        <taxon>Insecta</taxon>
        <taxon>Pterygota</taxon>
        <taxon>Neoptera</taxon>
        <taxon>Endopterygota</taxon>
        <taxon>Hymenoptera</taxon>
        <taxon>Apocrita</taxon>
        <taxon>Aculeata</taxon>
        <taxon>Apoidea</taxon>
        <taxon>Anthophila</taxon>
        <taxon>Apidae</taxon>
        <taxon>Melipona</taxon>
    </lineage>
</organism>
<sequence length="72" mass="8295">MSIRVNKTKRIQRQERSLACRCRKKSGCKPCEEKHCPENVKRKGGPEARHRVGREKTRQVSDGGVHKSITPR</sequence>
<proteinExistence type="predicted"/>
<evidence type="ECO:0000313" key="2">
    <source>
        <dbReference type="EMBL" id="KAK1126469.1"/>
    </source>
</evidence>
<dbReference type="EMBL" id="JAHYIQ010000014">
    <property type="protein sequence ID" value="KAK1126469.1"/>
    <property type="molecule type" value="Genomic_DNA"/>
</dbReference>